<feature type="compositionally biased region" description="Polar residues" evidence="1">
    <location>
        <begin position="18"/>
        <end position="28"/>
    </location>
</feature>
<evidence type="ECO:0000256" key="1">
    <source>
        <dbReference type="SAM" id="MobiDB-lite"/>
    </source>
</evidence>
<organism evidence="2">
    <name type="scientific">Rhizophora mucronata</name>
    <name type="common">Asiatic mangrove</name>
    <dbReference type="NCBI Taxonomy" id="61149"/>
    <lineage>
        <taxon>Eukaryota</taxon>
        <taxon>Viridiplantae</taxon>
        <taxon>Streptophyta</taxon>
        <taxon>Embryophyta</taxon>
        <taxon>Tracheophyta</taxon>
        <taxon>Spermatophyta</taxon>
        <taxon>Magnoliopsida</taxon>
        <taxon>eudicotyledons</taxon>
        <taxon>Gunneridae</taxon>
        <taxon>Pentapetalae</taxon>
        <taxon>rosids</taxon>
        <taxon>fabids</taxon>
        <taxon>Malpighiales</taxon>
        <taxon>Rhizophoraceae</taxon>
        <taxon>Rhizophora</taxon>
    </lineage>
</organism>
<protein>
    <submittedName>
        <fullName evidence="2">Uncharacterized protein</fullName>
    </submittedName>
</protein>
<sequence length="28" mass="3136">MANQIHYLEESFHAQVGQKASQPSPQLP</sequence>
<evidence type="ECO:0000313" key="2">
    <source>
        <dbReference type="EMBL" id="MBX51033.1"/>
    </source>
</evidence>
<proteinExistence type="predicted"/>
<accession>A0A2P2P8P9</accession>
<reference evidence="2" key="1">
    <citation type="submission" date="2018-02" db="EMBL/GenBank/DDBJ databases">
        <title>Rhizophora mucronata_Transcriptome.</title>
        <authorList>
            <person name="Meera S.P."/>
            <person name="Sreeshan A."/>
            <person name="Augustine A."/>
        </authorList>
    </citation>
    <scope>NUCLEOTIDE SEQUENCE</scope>
    <source>
        <tissue evidence="2">Leaf</tissue>
    </source>
</reference>
<dbReference type="AlphaFoldDB" id="A0A2P2P8P9"/>
<feature type="region of interest" description="Disordered" evidence="1">
    <location>
        <begin position="9"/>
        <end position="28"/>
    </location>
</feature>
<name>A0A2P2P8P9_RHIMU</name>
<dbReference type="EMBL" id="GGEC01070549">
    <property type="protein sequence ID" value="MBX51033.1"/>
    <property type="molecule type" value="Transcribed_RNA"/>
</dbReference>